<feature type="signal peptide" evidence="1">
    <location>
        <begin position="1"/>
        <end position="22"/>
    </location>
</feature>
<feature type="chain" id="PRO_5022122097" description="DUF3313 domain-containing protein" evidence="1">
    <location>
        <begin position="23"/>
        <end position="218"/>
    </location>
</feature>
<evidence type="ECO:0008006" key="4">
    <source>
        <dbReference type="Google" id="ProtNLM"/>
    </source>
</evidence>
<sequence length="218" mass="24002">MSKRFPLYGSLFALLVPTLGLAGAQQYTHPQFAEVTKDHKSVAILPFKVAIDKKNLPKSVTLEMIAKSEDEESVEFQRQLYARFLQRAQDGEYRVGFQDVDLTNTLLSKAGIPPDSLGLHTKDELAKILGVDAMISGNIHQARPTSTGVAMAQTFLFGFSGSTQRVDITMTLHNGPDGQLLWSYDHTDKGGMANNVEGMTKSLLKKVAGNFPYRKPKS</sequence>
<dbReference type="Proteomes" id="UP000319836">
    <property type="component" value="Unassembled WGS sequence"/>
</dbReference>
<evidence type="ECO:0000313" key="3">
    <source>
        <dbReference type="Proteomes" id="UP000319836"/>
    </source>
</evidence>
<evidence type="ECO:0000256" key="1">
    <source>
        <dbReference type="SAM" id="SignalP"/>
    </source>
</evidence>
<dbReference type="EMBL" id="VBPA01000029">
    <property type="protein sequence ID" value="TMQ72959.1"/>
    <property type="molecule type" value="Genomic_DNA"/>
</dbReference>
<protein>
    <recommendedName>
        <fullName evidence="4">DUF3313 domain-containing protein</fullName>
    </recommendedName>
</protein>
<accession>A0A538UB67</accession>
<dbReference type="Gene3D" id="3.40.50.10610">
    <property type="entry name" value="ABC-type transport auxiliary lipoprotein component"/>
    <property type="match status" value="1"/>
</dbReference>
<dbReference type="AlphaFoldDB" id="A0A538UB67"/>
<reference evidence="2 3" key="1">
    <citation type="journal article" date="2019" name="Nat. Microbiol.">
        <title>Mediterranean grassland soil C-N compound turnover is dependent on rainfall and depth, and is mediated by genomically divergent microorganisms.</title>
        <authorList>
            <person name="Diamond S."/>
            <person name="Andeer P.F."/>
            <person name="Li Z."/>
            <person name="Crits-Christoph A."/>
            <person name="Burstein D."/>
            <person name="Anantharaman K."/>
            <person name="Lane K.R."/>
            <person name="Thomas B.C."/>
            <person name="Pan C."/>
            <person name="Northen T.R."/>
            <person name="Banfield J.F."/>
        </authorList>
    </citation>
    <scope>NUCLEOTIDE SEQUENCE [LARGE SCALE GENOMIC DNA]</scope>
    <source>
        <strain evidence="2">WS_10</strain>
    </source>
</reference>
<keyword evidence="1" id="KW-0732">Signal</keyword>
<evidence type="ECO:0000313" key="2">
    <source>
        <dbReference type="EMBL" id="TMQ72959.1"/>
    </source>
</evidence>
<proteinExistence type="predicted"/>
<gene>
    <name evidence="2" type="ORF">E6K80_01365</name>
</gene>
<organism evidence="2 3">
    <name type="scientific">Eiseniibacteriota bacterium</name>
    <dbReference type="NCBI Taxonomy" id="2212470"/>
    <lineage>
        <taxon>Bacteria</taxon>
        <taxon>Candidatus Eiseniibacteriota</taxon>
    </lineage>
</organism>
<comment type="caution">
    <text evidence="2">The sequence shown here is derived from an EMBL/GenBank/DDBJ whole genome shotgun (WGS) entry which is preliminary data.</text>
</comment>
<name>A0A538UB67_UNCEI</name>